<dbReference type="GO" id="GO:0019843">
    <property type="term" value="F:rRNA binding"/>
    <property type="evidence" value="ECO:0007669"/>
    <property type="project" value="UniProtKB-KW"/>
</dbReference>
<comment type="subcellular location">
    <subcellularLocation>
        <location evidence="1">Plastid</location>
    </subcellularLocation>
</comment>
<protein>
    <recommendedName>
        <fullName evidence="8">50S ribosomal protein L21, chloroplastic</fullName>
    </recommendedName>
</protein>
<dbReference type="AlphaFoldDB" id="A0A4D6WYX7"/>
<dbReference type="InterPro" id="IPR028909">
    <property type="entry name" value="bL21-like"/>
</dbReference>
<dbReference type="HAMAP" id="MF_01363">
    <property type="entry name" value="Ribosomal_bL21"/>
    <property type="match status" value="1"/>
</dbReference>
<reference evidence="9" key="1">
    <citation type="journal article" date="2019" name="Mol. Phylogenet. Evol.">
        <title>Morphological evolution and classification of the red algal order Ceramiales inferred using plastid phylogenomics.</title>
        <authorList>
            <person name="Diaz-Tapia P."/>
            <person name="Pasella M.M."/>
            <person name="Verbruggen H."/>
            <person name="Maggs C.A."/>
        </authorList>
    </citation>
    <scope>NUCLEOTIDE SEQUENCE</scope>
    <source>
        <strain evidence="9">PD2766_2</strain>
    </source>
</reference>
<dbReference type="NCBIfam" id="TIGR00061">
    <property type="entry name" value="L21"/>
    <property type="match status" value="1"/>
</dbReference>
<name>A0A4D6WYX7_9FLOR</name>
<dbReference type="Pfam" id="PF00829">
    <property type="entry name" value="Ribosomal_L21p"/>
    <property type="match status" value="1"/>
</dbReference>
<dbReference type="SUPFAM" id="SSF141091">
    <property type="entry name" value="L21p-like"/>
    <property type="match status" value="1"/>
</dbReference>
<dbReference type="PROSITE" id="PS01169">
    <property type="entry name" value="RIBOSOMAL_L21"/>
    <property type="match status" value="1"/>
</dbReference>
<sequence length="103" mass="11830">MSYAIIDAGGQQLWIEPGKFYDMNYIEGNPGDILYLNRILLLFNNGIIKVGQPCLTSHIVKIQIVKHLKSPKVIVFKMKSKKNARVKRGHRQQITRIIVKDIN</sequence>
<dbReference type="PANTHER" id="PTHR21349">
    <property type="entry name" value="50S RIBOSOMAL PROTEIN L21"/>
    <property type="match status" value="1"/>
</dbReference>
<organism evidence="9">
    <name type="scientific">Wrangelia sp</name>
    <dbReference type="NCBI Taxonomy" id="2575620"/>
    <lineage>
        <taxon>Eukaryota</taxon>
        <taxon>Rhodophyta</taxon>
        <taxon>Florideophyceae</taxon>
        <taxon>Rhodymeniophycidae</taxon>
        <taxon>Ceramiales</taxon>
        <taxon>Ceramiaceae</taxon>
        <taxon>Wrangelia</taxon>
    </lineage>
</organism>
<evidence type="ECO:0000256" key="2">
    <source>
        <dbReference type="ARBA" id="ARBA00008563"/>
    </source>
</evidence>
<dbReference type="InterPro" id="IPR001787">
    <property type="entry name" value="Ribosomal_bL21"/>
</dbReference>
<keyword evidence="4" id="KW-0699">rRNA-binding</keyword>
<dbReference type="GO" id="GO:0006412">
    <property type="term" value="P:translation"/>
    <property type="evidence" value="ECO:0007669"/>
    <property type="project" value="InterPro"/>
</dbReference>
<evidence type="ECO:0000256" key="3">
    <source>
        <dbReference type="ARBA" id="ARBA00022640"/>
    </source>
</evidence>
<dbReference type="GO" id="GO:0005762">
    <property type="term" value="C:mitochondrial large ribosomal subunit"/>
    <property type="evidence" value="ECO:0007669"/>
    <property type="project" value="TreeGrafter"/>
</dbReference>
<evidence type="ECO:0000256" key="5">
    <source>
        <dbReference type="ARBA" id="ARBA00022884"/>
    </source>
</evidence>
<evidence type="ECO:0000256" key="1">
    <source>
        <dbReference type="ARBA" id="ARBA00004474"/>
    </source>
</evidence>
<keyword evidence="5" id="KW-0694">RNA-binding</keyword>
<dbReference type="InterPro" id="IPR036164">
    <property type="entry name" value="bL21-like_sf"/>
</dbReference>
<keyword evidence="7" id="KW-0687">Ribonucleoprotein</keyword>
<keyword evidence="3 9" id="KW-0934">Plastid</keyword>
<dbReference type="GO" id="GO:0009536">
    <property type="term" value="C:plastid"/>
    <property type="evidence" value="ECO:0007669"/>
    <property type="project" value="UniProtKB-SubCell"/>
</dbReference>
<reference evidence="9" key="2">
    <citation type="submission" date="2019-04" db="EMBL/GenBank/DDBJ databases">
        <authorList>
            <person name="Pasella M."/>
        </authorList>
    </citation>
    <scope>NUCLEOTIDE SEQUENCE</scope>
    <source>
        <strain evidence="9">PD2766_2</strain>
    </source>
</reference>
<dbReference type="InterPro" id="IPR018258">
    <property type="entry name" value="Ribosomal_bL21_CS"/>
</dbReference>
<evidence type="ECO:0000256" key="7">
    <source>
        <dbReference type="ARBA" id="ARBA00023274"/>
    </source>
</evidence>
<accession>A0A4D6WYX7</accession>
<evidence type="ECO:0000256" key="6">
    <source>
        <dbReference type="ARBA" id="ARBA00022980"/>
    </source>
</evidence>
<dbReference type="GO" id="GO:0003735">
    <property type="term" value="F:structural constituent of ribosome"/>
    <property type="evidence" value="ECO:0007669"/>
    <property type="project" value="InterPro"/>
</dbReference>
<gene>
    <name evidence="9" type="primary">rpl21</name>
</gene>
<evidence type="ECO:0000256" key="8">
    <source>
        <dbReference type="ARBA" id="ARBA00035397"/>
    </source>
</evidence>
<dbReference type="EMBL" id="MK814738">
    <property type="protein sequence ID" value="QCI08849.1"/>
    <property type="molecule type" value="Genomic_DNA"/>
</dbReference>
<keyword evidence="6 9" id="KW-0689">Ribosomal protein</keyword>
<geneLocation type="plastid" evidence="9"/>
<evidence type="ECO:0000313" key="9">
    <source>
        <dbReference type="EMBL" id="QCI08849.1"/>
    </source>
</evidence>
<evidence type="ECO:0000256" key="4">
    <source>
        <dbReference type="ARBA" id="ARBA00022730"/>
    </source>
</evidence>
<dbReference type="PANTHER" id="PTHR21349:SF7">
    <property type="entry name" value="LARGE RIBOSOMAL SUBUNIT PROTEIN BL21C"/>
    <property type="match status" value="1"/>
</dbReference>
<proteinExistence type="inferred from homology"/>
<comment type="similarity">
    <text evidence="2">Belongs to the bacterial ribosomal protein bL21 family.</text>
</comment>